<dbReference type="AlphaFoldDB" id="A0A2C9M5Q8"/>
<evidence type="ECO:0008006" key="14">
    <source>
        <dbReference type="Google" id="ProtNLM"/>
    </source>
</evidence>
<dbReference type="Pfam" id="PF21273">
    <property type="entry name" value="SNX17-27-31_F1_FERM"/>
    <property type="match status" value="1"/>
</dbReference>
<dbReference type="GO" id="GO:0007165">
    <property type="term" value="P:signal transduction"/>
    <property type="evidence" value="ECO:0007669"/>
    <property type="project" value="InterPro"/>
</dbReference>
<evidence type="ECO:0000259" key="11">
    <source>
        <dbReference type="PROSITE" id="PS50200"/>
    </source>
</evidence>
<gene>
    <name evidence="12" type="primary">106051488</name>
</gene>
<evidence type="ECO:0000256" key="2">
    <source>
        <dbReference type="ARBA" id="ARBA00004184"/>
    </source>
</evidence>
<dbReference type="GO" id="GO:0035091">
    <property type="term" value="F:phosphatidylinositol binding"/>
    <property type="evidence" value="ECO:0007669"/>
    <property type="project" value="TreeGrafter"/>
</dbReference>
<dbReference type="Proteomes" id="UP000076420">
    <property type="component" value="Unassembled WGS sequence"/>
</dbReference>
<dbReference type="CDD" id="cd16121">
    <property type="entry name" value="FERM_F1_SNX17"/>
    <property type="match status" value="1"/>
</dbReference>
<reference evidence="12" key="1">
    <citation type="submission" date="2020-05" db="UniProtKB">
        <authorList>
            <consortium name="EnsemblMetazoa"/>
        </authorList>
    </citation>
    <scope>IDENTIFICATION</scope>
    <source>
        <strain evidence="12">BB02</strain>
    </source>
</reference>
<evidence type="ECO:0000256" key="7">
    <source>
        <dbReference type="ARBA" id="ARBA00023121"/>
    </source>
</evidence>
<dbReference type="InterPro" id="IPR000159">
    <property type="entry name" value="RA_dom"/>
</dbReference>
<comment type="similarity">
    <text evidence="3">Belongs to the sorting nexin family.</text>
</comment>
<dbReference type="OrthoDB" id="5772781at2759"/>
<evidence type="ECO:0000256" key="9">
    <source>
        <dbReference type="SAM" id="MobiDB-lite"/>
    </source>
</evidence>
<dbReference type="Gene3D" id="1.20.80.60">
    <property type="match status" value="1"/>
</dbReference>
<keyword evidence="8" id="KW-0472">Membrane</keyword>
<dbReference type="PANTHER" id="PTHR12431">
    <property type="entry name" value="SORTING NEXIN 17 AND 27"/>
    <property type="match status" value="1"/>
</dbReference>
<sequence length="393" mass="44974">MRCWRITNVQNTDANANSSTSVKSQLELSFEYLMSRDSLQWISITTDQAMLISMCLQNMVDELIMKKQGKKFKKSTDRLKLNKNSGPFKPISRELSYGVDNHSFDNLHTFPFALDNVLLSQDPQIGNSSLFNNFLLTAQQESQTEEAERVTLDAFLMNGHKITVNIMSTDQTEDVLEAVAQQIEIPDDFVHYFGLYLVKKEDDGDNSIVRRFQEFESPYLSLKAANKDGVHRIVLRKGYWDSSYDDDLLENKVTMNLLYVQANNDIERQWILATKDQLNHLSNLKKKGSKREFLRLARTLKYYGYMQFKPCVTDYPQPNTRVIVCAGQKELNFRVNIDKTSQEPTRKPVIAAPEDQSAITKAMDSVKKMGKGGPKQETLTENDAFEGIGDEDL</sequence>
<feature type="domain" description="Ras-associating" evidence="11">
    <location>
        <begin position="149"/>
        <end position="240"/>
    </location>
</feature>
<evidence type="ECO:0000256" key="3">
    <source>
        <dbReference type="ARBA" id="ARBA00010883"/>
    </source>
</evidence>
<dbReference type="InterPro" id="IPR048767">
    <property type="entry name" value="SNX17-31_FERM_F2"/>
</dbReference>
<dbReference type="InterPro" id="IPR000299">
    <property type="entry name" value="FERM_domain"/>
</dbReference>
<keyword evidence="7" id="KW-0446">Lipid-binding</keyword>
<keyword evidence="6" id="KW-0653">Protein transport</keyword>
<organism evidence="12 13">
    <name type="scientific">Biomphalaria glabrata</name>
    <name type="common">Bloodfluke planorb</name>
    <name type="synonym">Freshwater snail</name>
    <dbReference type="NCBI Taxonomy" id="6526"/>
    <lineage>
        <taxon>Eukaryota</taxon>
        <taxon>Metazoa</taxon>
        <taxon>Spiralia</taxon>
        <taxon>Lophotrochozoa</taxon>
        <taxon>Mollusca</taxon>
        <taxon>Gastropoda</taxon>
        <taxon>Heterobranchia</taxon>
        <taxon>Euthyneura</taxon>
        <taxon>Panpulmonata</taxon>
        <taxon>Hygrophila</taxon>
        <taxon>Lymnaeoidea</taxon>
        <taxon>Planorbidae</taxon>
        <taxon>Biomphalaria</taxon>
    </lineage>
</organism>
<dbReference type="InterPro" id="IPR048763">
    <property type="entry name" value="SNX17-31_FERM_F1"/>
</dbReference>
<evidence type="ECO:0000256" key="8">
    <source>
        <dbReference type="ARBA" id="ARBA00023136"/>
    </source>
</evidence>
<comment type="subcellular location">
    <subcellularLocation>
        <location evidence="2">Endomembrane system</location>
        <topology evidence="2">Peripheral membrane protein</topology>
    </subcellularLocation>
    <subcellularLocation>
        <location evidence="1">Endosome</location>
    </subcellularLocation>
</comment>
<dbReference type="InterPro" id="IPR028666">
    <property type="entry name" value="SNX17_FERM_N"/>
</dbReference>
<evidence type="ECO:0000313" key="13">
    <source>
        <dbReference type="Proteomes" id="UP000076420"/>
    </source>
</evidence>
<dbReference type="Pfam" id="PF21271">
    <property type="entry name" value="SNX17-31_F2_FERM"/>
    <property type="match status" value="1"/>
</dbReference>
<evidence type="ECO:0000256" key="5">
    <source>
        <dbReference type="ARBA" id="ARBA00022753"/>
    </source>
</evidence>
<dbReference type="PROSITE" id="PS50057">
    <property type="entry name" value="FERM_3"/>
    <property type="match status" value="1"/>
</dbReference>
<dbReference type="GO" id="GO:0006886">
    <property type="term" value="P:intracellular protein transport"/>
    <property type="evidence" value="ECO:0007669"/>
    <property type="project" value="TreeGrafter"/>
</dbReference>
<evidence type="ECO:0000313" key="12">
    <source>
        <dbReference type="EnsemblMetazoa" id="BGLB038858-PA"/>
    </source>
</evidence>
<dbReference type="PANTHER" id="PTHR12431:SF14">
    <property type="entry name" value="LD15323P"/>
    <property type="match status" value="1"/>
</dbReference>
<evidence type="ECO:0000259" key="10">
    <source>
        <dbReference type="PROSITE" id="PS50057"/>
    </source>
</evidence>
<proteinExistence type="inferred from homology"/>
<dbReference type="Gene3D" id="2.30.29.30">
    <property type="entry name" value="Pleckstrin-homology domain (PH domain)/Phosphotyrosine-binding domain (PTB)"/>
    <property type="match status" value="2"/>
</dbReference>
<dbReference type="GO" id="GO:0005769">
    <property type="term" value="C:early endosome"/>
    <property type="evidence" value="ECO:0007669"/>
    <property type="project" value="TreeGrafter"/>
</dbReference>
<feature type="region of interest" description="Disordered" evidence="9">
    <location>
        <begin position="365"/>
        <end position="393"/>
    </location>
</feature>
<feature type="domain" description="FERM" evidence="10">
    <location>
        <begin position="150"/>
        <end position="393"/>
    </location>
</feature>
<dbReference type="Gene3D" id="3.10.20.90">
    <property type="entry name" value="Phosphatidylinositol 3-kinase Catalytic Subunit, Chain A, domain 1"/>
    <property type="match status" value="1"/>
</dbReference>
<name>A0A2C9M5Q8_BIOGL</name>
<keyword evidence="4" id="KW-0813">Transport</keyword>
<evidence type="ECO:0000256" key="1">
    <source>
        <dbReference type="ARBA" id="ARBA00004177"/>
    </source>
</evidence>
<dbReference type="GO" id="GO:0032456">
    <property type="term" value="P:endocytic recycling"/>
    <property type="evidence" value="ECO:0007669"/>
    <property type="project" value="TreeGrafter"/>
</dbReference>
<dbReference type="InterPro" id="IPR011993">
    <property type="entry name" value="PH-like_dom_sf"/>
</dbReference>
<dbReference type="InterPro" id="IPR040842">
    <property type="entry name" value="SNX17/31_FERM"/>
</dbReference>
<protein>
    <recommendedName>
        <fullName evidence="14">Ras-associating domain-containing protein</fullName>
    </recommendedName>
</protein>
<dbReference type="FunFam" id="1.20.80.60:FF:000001">
    <property type="entry name" value="Sorting nexin-17 isoform1"/>
    <property type="match status" value="1"/>
</dbReference>
<keyword evidence="5" id="KW-0967">Endosome</keyword>
<evidence type="ECO:0000256" key="4">
    <source>
        <dbReference type="ARBA" id="ARBA00022448"/>
    </source>
</evidence>
<accession>A0A2C9M5Q8</accession>
<dbReference type="VEuPathDB" id="VectorBase:BGLAX_041169"/>
<dbReference type="PROSITE" id="PS50200">
    <property type="entry name" value="RA"/>
    <property type="match status" value="1"/>
</dbReference>
<dbReference type="KEGG" id="bgt:106051488"/>
<dbReference type="EnsemblMetazoa" id="BGLB038858-RA">
    <property type="protein sequence ID" value="BGLB038858-PA"/>
    <property type="gene ID" value="BGLB038858"/>
</dbReference>
<dbReference type="Pfam" id="PF18116">
    <property type="entry name" value="SNX17_FERM_C"/>
    <property type="match status" value="2"/>
</dbReference>
<dbReference type="STRING" id="6526.A0A2C9M5Q8"/>
<dbReference type="VEuPathDB" id="VectorBase:BGLB038858"/>
<evidence type="ECO:0000256" key="6">
    <source>
        <dbReference type="ARBA" id="ARBA00022927"/>
    </source>
</evidence>